<feature type="region of interest" description="Disordered" evidence="1">
    <location>
        <begin position="130"/>
        <end position="194"/>
    </location>
</feature>
<dbReference type="Proteomes" id="UP000035740">
    <property type="component" value="Unassembled WGS sequence"/>
</dbReference>
<reference evidence="2 3" key="1">
    <citation type="journal article" date="2014" name="Nature">
        <title>The genome of the recently domesticated crop plant sugar beet (Beta vulgaris).</title>
        <authorList>
            <person name="Dohm J.C."/>
            <person name="Minoche A.E."/>
            <person name="Holtgrawe D."/>
            <person name="Capella-Gutierrez S."/>
            <person name="Zakrzewski F."/>
            <person name="Tafer H."/>
            <person name="Rupp O."/>
            <person name="Sorensen T.R."/>
            <person name="Stracke R."/>
            <person name="Reinhardt R."/>
            <person name="Goesmann A."/>
            <person name="Kraft T."/>
            <person name="Schulz B."/>
            <person name="Stadler P.F."/>
            <person name="Schmidt T."/>
            <person name="Gabaldon T."/>
            <person name="Lehrach H."/>
            <person name="Weisshaar B."/>
            <person name="Himmelbauer H."/>
        </authorList>
    </citation>
    <scope>NUCLEOTIDE SEQUENCE [LARGE SCALE GENOMIC DNA]</scope>
    <source>
        <tissue evidence="2">Taproot</tissue>
    </source>
</reference>
<evidence type="ECO:0000313" key="3">
    <source>
        <dbReference type="Proteomes" id="UP000035740"/>
    </source>
</evidence>
<evidence type="ECO:0000313" key="2">
    <source>
        <dbReference type="EMBL" id="KMS95578.1"/>
    </source>
</evidence>
<accession>A0A0J8B6N9</accession>
<feature type="region of interest" description="Disordered" evidence="1">
    <location>
        <begin position="63"/>
        <end position="84"/>
    </location>
</feature>
<proteinExistence type="predicted"/>
<organism evidence="2 3">
    <name type="scientific">Beta vulgaris subsp. vulgaris</name>
    <name type="common">Beet</name>
    <dbReference type="NCBI Taxonomy" id="3555"/>
    <lineage>
        <taxon>Eukaryota</taxon>
        <taxon>Viridiplantae</taxon>
        <taxon>Streptophyta</taxon>
        <taxon>Embryophyta</taxon>
        <taxon>Tracheophyta</taxon>
        <taxon>Spermatophyta</taxon>
        <taxon>Magnoliopsida</taxon>
        <taxon>eudicotyledons</taxon>
        <taxon>Gunneridae</taxon>
        <taxon>Pentapetalae</taxon>
        <taxon>Caryophyllales</taxon>
        <taxon>Chenopodiaceae</taxon>
        <taxon>Betoideae</taxon>
        <taxon>Beta</taxon>
    </lineage>
</organism>
<gene>
    <name evidence="2" type="ORF">BVRB_006960</name>
</gene>
<feature type="compositionally biased region" description="Polar residues" evidence="1">
    <location>
        <begin position="163"/>
        <end position="177"/>
    </location>
</feature>
<name>A0A0J8B6N9_BETVV</name>
<protein>
    <submittedName>
        <fullName evidence="2">Uncharacterized protein</fullName>
    </submittedName>
</protein>
<dbReference type="AlphaFoldDB" id="A0A0J8B6N9"/>
<sequence length="295" mass="32530">MAKSSADYEHEKPEVKKFRNKGIAPEIEDLWNRLYQDGYATGEHVVSTSIDPSSVIVVNVEDERSGQDNDEGVNENDKSTQDGIYPEYYPDLDNVDSQGPNFYSNLLKDVSSQVPSFSVSGDWGTQASDLGVSGSSNTHIPNADCQDTTAGSEPSNLKGRNGTRCSKQPQKCGTRTTKPIPMKRKGRQSSGSAMLSSHINTMVNTCSRALELMESDADHLGSVKAQRTYNDTSIATAMTIINDMCASECGLKKNSELWCCLVRLIEDGARREIFIKMDDDESRMTWLGYMHTQGI</sequence>
<evidence type="ECO:0000256" key="1">
    <source>
        <dbReference type="SAM" id="MobiDB-lite"/>
    </source>
</evidence>
<feature type="compositionally biased region" description="Polar residues" evidence="1">
    <location>
        <begin position="130"/>
        <end position="155"/>
    </location>
</feature>
<dbReference type="OrthoDB" id="1921318at2759"/>
<dbReference type="Gramene" id="KMS95578">
    <property type="protein sequence ID" value="KMS95578"/>
    <property type="gene ID" value="BVRB_006960"/>
</dbReference>
<dbReference type="EMBL" id="KQ090452">
    <property type="protein sequence ID" value="KMS95578.1"/>
    <property type="molecule type" value="Genomic_DNA"/>
</dbReference>
<keyword evidence="3" id="KW-1185">Reference proteome</keyword>